<evidence type="ECO:0000313" key="1">
    <source>
        <dbReference type="EMBL" id="KXN69591.1"/>
    </source>
</evidence>
<accession>A0A137P3V6</accession>
<dbReference type="Proteomes" id="UP000070444">
    <property type="component" value="Unassembled WGS sequence"/>
</dbReference>
<dbReference type="OrthoDB" id="10249672at2759"/>
<dbReference type="EMBL" id="KQ964530">
    <property type="protein sequence ID" value="KXN69591.1"/>
    <property type="molecule type" value="Genomic_DNA"/>
</dbReference>
<reference evidence="1 2" key="1">
    <citation type="journal article" date="2015" name="Genome Biol. Evol.">
        <title>Phylogenomic analyses indicate that early fungi evolved digesting cell walls of algal ancestors of land plants.</title>
        <authorList>
            <person name="Chang Y."/>
            <person name="Wang S."/>
            <person name="Sekimoto S."/>
            <person name="Aerts A.L."/>
            <person name="Choi C."/>
            <person name="Clum A."/>
            <person name="LaButti K.M."/>
            <person name="Lindquist E.A."/>
            <person name="Yee Ngan C."/>
            <person name="Ohm R.A."/>
            <person name="Salamov A.A."/>
            <person name="Grigoriev I.V."/>
            <person name="Spatafora J.W."/>
            <person name="Berbee M.L."/>
        </authorList>
    </citation>
    <scope>NUCLEOTIDE SEQUENCE [LARGE SCALE GENOMIC DNA]</scope>
    <source>
        <strain evidence="1 2">NRRL 28638</strain>
    </source>
</reference>
<name>A0A137P3V6_CONC2</name>
<keyword evidence="2" id="KW-1185">Reference proteome</keyword>
<sequence length="188" mass="21867">MTTYNSTKKNEIVKSRESIERSTQKINSSMDQVIERRSIQSYCLNISLGDIKGFCLFETRSIERLGEREYELFITLFQQNLQDHQQNIQEIKDMLIARKIAAIPDPVLGVTIDPDYKKKTYNNLGIMFTKKKNSRTLCSQPCMDHDRQSGEGLGPQEYLGIKSEVVQLTPELKPPYCLTCLRYNYCHW</sequence>
<protein>
    <submittedName>
        <fullName evidence="1">Uncharacterized protein</fullName>
    </submittedName>
</protein>
<evidence type="ECO:0000313" key="2">
    <source>
        <dbReference type="Proteomes" id="UP000070444"/>
    </source>
</evidence>
<dbReference type="STRING" id="796925.A0A137P3V6"/>
<dbReference type="AlphaFoldDB" id="A0A137P3V6"/>
<organism evidence="1 2">
    <name type="scientific">Conidiobolus coronatus (strain ATCC 28846 / CBS 209.66 / NRRL 28638)</name>
    <name type="common">Delacroixia coronata</name>
    <dbReference type="NCBI Taxonomy" id="796925"/>
    <lineage>
        <taxon>Eukaryota</taxon>
        <taxon>Fungi</taxon>
        <taxon>Fungi incertae sedis</taxon>
        <taxon>Zoopagomycota</taxon>
        <taxon>Entomophthoromycotina</taxon>
        <taxon>Entomophthoromycetes</taxon>
        <taxon>Entomophthorales</taxon>
        <taxon>Ancylistaceae</taxon>
        <taxon>Conidiobolus</taxon>
    </lineage>
</organism>
<proteinExistence type="predicted"/>
<gene>
    <name evidence="1" type="ORF">CONCODRAFT_8014</name>
</gene>